<evidence type="ECO:0000313" key="1">
    <source>
        <dbReference type="EMBL" id="KAJ7516746.1"/>
    </source>
</evidence>
<proteinExistence type="predicted"/>
<comment type="caution">
    <text evidence="1">The sequence shown here is derived from an EMBL/GenBank/DDBJ whole genome shotgun (WGS) entry which is preliminary data.</text>
</comment>
<reference evidence="2" key="1">
    <citation type="journal article" date="2024" name="Proc. Natl. Acad. Sci. U.S.A.">
        <title>Extraordinary preservation of gene collinearity over three hundred million years revealed in homosporous lycophytes.</title>
        <authorList>
            <person name="Li C."/>
            <person name="Wickell D."/>
            <person name="Kuo L.Y."/>
            <person name="Chen X."/>
            <person name="Nie B."/>
            <person name="Liao X."/>
            <person name="Peng D."/>
            <person name="Ji J."/>
            <person name="Jenkins J."/>
            <person name="Williams M."/>
            <person name="Shu S."/>
            <person name="Plott C."/>
            <person name="Barry K."/>
            <person name="Rajasekar S."/>
            <person name="Grimwood J."/>
            <person name="Han X."/>
            <person name="Sun S."/>
            <person name="Hou Z."/>
            <person name="He W."/>
            <person name="Dai G."/>
            <person name="Sun C."/>
            <person name="Schmutz J."/>
            <person name="Leebens-Mack J.H."/>
            <person name="Li F.W."/>
            <person name="Wang L."/>
        </authorList>
    </citation>
    <scope>NUCLEOTIDE SEQUENCE [LARGE SCALE GENOMIC DNA]</scope>
    <source>
        <strain evidence="2">cv. PW_Plant_1</strain>
    </source>
</reference>
<evidence type="ECO:0000313" key="2">
    <source>
        <dbReference type="Proteomes" id="UP001162992"/>
    </source>
</evidence>
<dbReference type="Proteomes" id="UP001162992">
    <property type="component" value="Chromosome 22"/>
</dbReference>
<accession>A0ACC2AGX6</accession>
<dbReference type="EMBL" id="CM055113">
    <property type="protein sequence ID" value="KAJ7516746.1"/>
    <property type="molecule type" value="Genomic_DNA"/>
</dbReference>
<sequence length="628" mass="70691">MTIAGVDFFSKFCAKDPGASLICCRRSILLQRNENLPQASIKATQNLKLSVGSRRQRASCVNGSKVVPLFYDFRARRPLNPPMNSLYLLYSLFTPIVERLKRRGSPNSMVFSVDKAVMIDIQEKADGSVLFEFGSKEQLLPQDHSFHFLLQDIKHQSRDLLDVLLTNNSNQLYLQRLMDGRLFHLLCSENKGYRLISCNSHNEEAHFSNTPANPMILEQSGPQNLGEGGCSRVLVVFDSNVSVVKTSSKEMRFFVREFNEPCLFTARIDSLYESESGSVGRETSVRSYCLTKDDRQLKSLPCTYLSKRITAPVMPTSMSKIVKMKMPWQSLVCSENASECHAVIPTQEASKATLNFYGFLSQEKSMHLDMCKNIMIMPYTDNERQLNREDSFFDSAATSKIANKDNLQTLSAPLVPSCQPAGKRQLKKSGGKNRSQLREPMRKPKSNPRDLFCRSPFQVYELLLTYRFTNTSPRDFKYKPVKKACLEISNVLNQLAVGLAGSGLAIMLFLASRMLKLNSTFDIGKVAALLRGVSLIWLSTAIQNVRTLILKFYCGSGIPAEDQIRRLHREMKNLSVKALTVTALSIIGCSERHVTGQPKTIFHNQSYALSNKPYNCKLDLSLTCLPLP</sequence>
<organism evidence="1 2">
    <name type="scientific">Diphasiastrum complanatum</name>
    <name type="common">Issler's clubmoss</name>
    <name type="synonym">Lycopodium complanatum</name>
    <dbReference type="NCBI Taxonomy" id="34168"/>
    <lineage>
        <taxon>Eukaryota</taxon>
        <taxon>Viridiplantae</taxon>
        <taxon>Streptophyta</taxon>
        <taxon>Embryophyta</taxon>
        <taxon>Tracheophyta</taxon>
        <taxon>Lycopodiopsida</taxon>
        <taxon>Lycopodiales</taxon>
        <taxon>Lycopodiaceae</taxon>
        <taxon>Lycopodioideae</taxon>
        <taxon>Diphasiastrum</taxon>
    </lineage>
</organism>
<gene>
    <name evidence="1" type="ORF">O6H91_22G069100</name>
</gene>
<name>A0ACC2AGX6_DIPCM</name>
<protein>
    <submittedName>
        <fullName evidence="1">Uncharacterized protein</fullName>
    </submittedName>
</protein>
<keyword evidence="2" id="KW-1185">Reference proteome</keyword>